<gene>
    <name evidence="2" type="ORF">STCU_12208</name>
</gene>
<accession>S9TE57</accession>
<dbReference type="Proteomes" id="UP000015354">
    <property type="component" value="Unassembled WGS sequence"/>
</dbReference>
<evidence type="ECO:0000313" key="2">
    <source>
        <dbReference type="EMBL" id="EPY15244.1"/>
    </source>
</evidence>
<name>S9TE57_9TRYP</name>
<evidence type="ECO:0000313" key="3">
    <source>
        <dbReference type="Proteomes" id="UP000015354"/>
    </source>
</evidence>
<comment type="caution">
    <text evidence="2">The sequence shown here is derived from an EMBL/GenBank/DDBJ whole genome shotgun (WGS) entry which is preliminary data.</text>
</comment>
<protein>
    <submittedName>
        <fullName evidence="2">Uncharacterized protein</fullName>
    </submittedName>
</protein>
<organism evidence="2 3">
    <name type="scientific">Strigomonas culicis</name>
    <dbReference type="NCBI Taxonomy" id="28005"/>
    <lineage>
        <taxon>Eukaryota</taxon>
        <taxon>Discoba</taxon>
        <taxon>Euglenozoa</taxon>
        <taxon>Kinetoplastea</taxon>
        <taxon>Metakinetoplastina</taxon>
        <taxon>Trypanosomatida</taxon>
        <taxon>Trypanosomatidae</taxon>
        <taxon>Strigomonadinae</taxon>
        <taxon>Strigomonas</taxon>
    </lineage>
</organism>
<feature type="region of interest" description="Disordered" evidence="1">
    <location>
        <begin position="103"/>
        <end position="135"/>
    </location>
</feature>
<feature type="compositionally biased region" description="Basic residues" evidence="1">
    <location>
        <begin position="103"/>
        <end position="114"/>
    </location>
</feature>
<evidence type="ECO:0000256" key="1">
    <source>
        <dbReference type="SAM" id="MobiDB-lite"/>
    </source>
</evidence>
<dbReference type="AlphaFoldDB" id="S9TE57"/>
<keyword evidence="3" id="KW-1185">Reference proteome</keyword>
<reference evidence="2 3" key="1">
    <citation type="journal article" date="2013" name="PLoS ONE">
        <title>Predicting the Proteins of Angomonas deanei, Strigomonas culicis and Their Respective Endosymbionts Reveals New Aspects of the Trypanosomatidae Family.</title>
        <authorList>
            <person name="Motta M.C."/>
            <person name="Martins A.C."/>
            <person name="de Souza S.S."/>
            <person name="Catta-Preta C.M."/>
            <person name="Silva R."/>
            <person name="Klein C.C."/>
            <person name="de Almeida L.G."/>
            <person name="de Lima Cunha O."/>
            <person name="Ciapina L.P."/>
            <person name="Brocchi M."/>
            <person name="Colabardini A.C."/>
            <person name="de Araujo Lima B."/>
            <person name="Machado C.R."/>
            <person name="de Almeida Soares C.M."/>
            <person name="Probst C.M."/>
            <person name="de Menezes C.B."/>
            <person name="Thompson C.E."/>
            <person name="Bartholomeu D.C."/>
            <person name="Gradia D.F."/>
            <person name="Pavoni D.P."/>
            <person name="Grisard E.C."/>
            <person name="Fantinatti-Garboggini F."/>
            <person name="Marchini F.K."/>
            <person name="Rodrigues-Luiz G.F."/>
            <person name="Wagner G."/>
            <person name="Goldman G.H."/>
            <person name="Fietto J.L."/>
            <person name="Elias M.C."/>
            <person name="Goldman M.H."/>
            <person name="Sagot M.F."/>
            <person name="Pereira M."/>
            <person name="Stoco P.H."/>
            <person name="de Mendonca-Neto R.P."/>
            <person name="Teixeira S.M."/>
            <person name="Maciel T.E."/>
            <person name="de Oliveira Mendes T.A."/>
            <person name="Urmenyi T.P."/>
            <person name="de Souza W."/>
            <person name="Schenkman S."/>
            <person name="de Vasconcelos A.T."/>
        </authorList>
    </citation>
    <scope>NUCLEOTIDE SEQUENCE [LARGE SCALE GENOMIC DNA]</scope>
</reference>
<proteinExistence type="predicted"/>
<sequence>MNENDISEKSALCYHCKRAFKVDDATEACQLSVQGDAQTTANAATGRGAEDASYTFFSLPRETQRRTPEAAAVTSTEYTHPAFAASDLTCGSEFRSLSHVAQRTRCKRLRRRSPTRLPRSQQWSAGGAPRQRSPP</sequence>
<dbReference type="EMBL" id="ATMH01012347">
    <property type="protein sequence ID" value="EPY15244.1"/>
    <property type="molecule type" value="Genomic_DNA"/>
</dbReference>